<protein>
    <submittedName>
        <fullName evidence="1">Uncharacterized protein</fullName>
    </submittedName>
</protein>
<name>F8MWK2_NEUT8</name>
<dbReference type="EMBL" id="GL891307">
    <property type="protein sequence ID" value="EGO54944.1"/>
    <property type="molecule type" value="Genomic_DNA"/>
</dbReference>
<dbReference type="GeneID" id="20828172"/>
<gene>
    <name evidence="1" type="ORF">NEUTE1DRAFT_48702</name>
</gene>
<evidence type="ECO:0000313" key="1">
    <source>
        <dbReference type="EMBL" id="EGO54944.1"/>
    </source>
</evidence>
<sequence length="195" mass="22123">MSNPNISAIRRNCATPDLSSLVQETTDNPPPFSATHQNPRFHQRVMVDIIPTGLKTAASQVSEQLQRWHDAHKNKYSSTVLKTLEDLAQQVQELYEARRSGVIRIRSSGDCAKILCILAQLKAMREYMDTVDDMEKDWVWVEYSDAKAPPLDTDTDGEYVVVEKNGEEDVNWGRDIGEQGMIATMQMYLKALTVY</sequence>
<dbReference type="HOGENOM" id="CLU_1396694_0_0_1"/>
<keyword evidence="2" id="KW-1185">Reference proteome</keyword>
<dbReference type="OrthoDB" id="4569125at2759"/>
<dbReference type="Proteomes" id="UP000008065">
    <property type="component" value="Unassembled WGS sequence"/>
</dbReference>
<organism evidence="1 2">
    <name type="scientific">Neurospora tetrasperma (strain FGSC 2508 / ATCC MYA-4615 / P0657)</name>
    <dbReference type="NCBI Taxonomy" id="510951"/>
    <lineage>
        <taxon>Eukaryota</taxon>
        <taxon>Fungi</taxon>
        <taxon>Dikarya</taxon>
        <taxon>Ascomycota</taxon>
        <taxon>Pezizomycotina</taxon>
        <taxon>Sordariomycetes</taxon>
        <taxon>Sordariomycetidae</taxon>
        <taxon>Sordariales</taxon>
        <taxon>Sordariaceae</taxon>
        <taxon>Neurospora</taxon>
    </lineage>
</organism>
<evidence type="ECO:0000313" key="2">
    <source>
        <dbReference type="Proteomes" id="UP000008065"/>
    </source>
</evidence>
<reference evidence="2" key="1">
    <citation type="journal article" date="2011" name="Genetics">
        <title>Massive changes in genome architecture accompany the transition to self-fertility in the filamentous fungus Neurospora tetrasperma.</title>
        <authorList>
            <person name="Ellison C.E."/>
            <person name="Stajich J.E."/>
            <person name="Jacobson D.J."/>
            <person name="Natvig D.O."/>
            <person name="Lapidus A."/>
            <person name="Foster B."/>
            <person name="Aerts A."/>
            <person name="Riley R."/>
            <person name="Lindquist E.A."/>
            <person name="Grigoriev I.V."/>
            <person name="Taylor J.W."/>
        </authorList>
    </citation>
    <scope>NUCLEOTIDE SEQUENCE [LARGE SCALE GENOMIC DNA]</scope>
    <source>
        <strain evidence="2">FGSC 2508 / P0657</strain>
    </source>
</reference>
<dbReference type="KEGG" id="nte:NEUTE1DRAFT48702"/>
<dbReference type="RefSeq" id="XP_009853824.1">
    <property type="nucleotide sequence ID" value="XM_009855522.1"/>
</dbReference>
<accession>F8MWK2</accession>
<dbReference type="AlphaFoldDB" id="F8MWK2"/>
<dbReference type="VEuPathDB" id="FungiDB:NEUTE1DRAFT_48702"/>
<proteinExistence type="predicted"/>